<dbReference type="OrthoDB" id="43521at2759"/>
<feature type="compositionally biased region" description="Low complexity" evidence="1">
    <location>
        <begin position="40"/>
        <end position="68"/>
    </location>
</feature>
<organism evidence="3">
    <name type="scientific">Micromonas pusilla (strain CCMP1545)</name>
    <name type="common">Picoplanktonic green alga</name>
    <dbReference type="NCBI Taxonomy" id="564608"/>
    <lineage>
        <taxon>Eukaryota</taxon>
        <taxon>Viridiplantae</taxon>
        <taxon>Chlorophyta</taxon>
        <taxon>Mamiellophyceae</taxon>
        <taxon>Mamiellales</taxon>
        <taxon>Mamiellaceae</taxon>
        <taxon>Micromonas</taxon>
    </lineage>
</organism>
<proteinExistence type="predicted"/>
<dbReference type="RefSeq" id="XP_003055682.1">
    <property type="nucleotide sequence ID" value="XM_003055636.1"/>
</dbReference>
<accession>C1MIK2</accession>
<dbReference type="GeneID" id="9681194"/>
<feature type="compositionally biased region" description="Low complexity" evidence="1">
    <location>
        <begin position="21"/>
        <end position="31"/>
    </location>
</feature>
<evidence type="ECO:0000313" key="2">
    <source>
        <dbReference type="EMBL" id="EEH60934.1"/>
    </source>
</evidence>
<dbReference type="AlphaFoldDB" id="C1MIK2"/>
<evidence type="ECO:0000313" key="3">
    <source>
        <dbReference type="Proteomes" id="UP000001876"/>
    </source>
</evidence>
<dbReference type="KEGG" id="mpp:MICPUCDRAFT_46344"/>
<gene>
    <name evidence="2" type="ORF">MICPUCDRAFT_46344</name>
</gene>
<protein>
    <submittedName>
        <fullName evidence="2">Predicted protein</fullName>
    </submittedName>
</protein>
<dbReference type="OMA" id="CAYASKE"/>
<keyword evidence="3" id="KW-1185">Reference proteome</keyword>
<feature type="region of interest" description="Disordered" evidence="1">
    <location>
        <begin position="1"/>
        <end position="68"/>
    </location>
</feature>
<dbReference type="Proteomes" id="UP000001876">
    <property type="component" value="Unassembled WGS sequence"/>
</dbReference>
<reference evidence="2 3" key="1">
    <citation type="journal article" date="2009" name="Science">
        <title>Green evolution and dynamic adaptations revealed by genomes of the marine picoeukaryotes Micromonas.</title>
        <authorList>
            <person name="Worden A.Z."/>
            <person name="Lee J.H."/>
            <person name="Mock T."/>
            <person name="Rouze P."/>
            <person name="Simmons M.P."/>
            <person name="Aerts A.L."/>
            <person name="Allen A.E."/>
            <person name="Cuvelier M.L."/>
            <person name="Derelle E."/>
            <person name="Everett M.V."/>
            <person name="Foulon E."/>
            <person name="Grimwood J."/>
            <person name="Gundlach H."/>
            <person name="Henrissat B."/>
            <person name="Napoli C."/>
            <person name="McDonald S.M."/>
            <person name="Parker M.S."/>
            <person name="Rombauts S."/>
            <person name="Salamov A."/>
            <person name="Von Dassow P."/>
            <person name="Badger J.H."/>
            <person name="Coutinho P.M."/>
            <person name="Demir E."/>
            <person name="Dubchak I."/>
            <person name="Gentemann C."/>
            <person name="Eikrem W."/>
            <person name="Gready J.E."/>
            <person name="John U."/>
            <person name="Lanier W."/>
            <person name="Lindquist E.A."/>
            <person name="Lucas S."/>
            <person name="Mayer K.F."/>
            <person name="Moreau H."/>
            <person name="Not F."/>
            <person name="Otillar R."/>
            <person name="Panaud O."/>
            <person name="Pangilinan J."/>
            <person name="Paulsen I."/>
            <person name="Piegu B."/>
            <person name="Poliakov A."/>
            <person name="Robbens S."/>
            <person name="Schmutz J."/>
            <person name="Toulza E."/>
            <person name="Wyss T."/>
            <person name="Zelensky A."/>
            <person name="Zhou K."/>
            <person name="Armbrust E.V."/>
            <person name="Bhattacharya D."/>
            <person name="Goodenough U.W."/>
            <person name="Van de Peer Y."/>
            <person name="Grigoriev I.V."/>
        </authorList>
    </citation>
    <scope>NUCLEOTIDE SEQUENCE [LARGE SCALE GENOMIC DNA]</scope>
    <source>
        <strain evidence="2 3">CCMP1545</strain>
    </source>
</reference>
<sequence>MAAQTSGRVDLAPRRGRARRGASNPAAPRGATPRRRRRVVAPASSSPSDDGTSGSSGSSSSPSTSAPQTFVAVDPAAPHADPAARVWYVPNFLADDARDAVAAACVKLRSKLRVDHSVAVGRLSAAAPVTSAAYAAFASAPALSKLRQLTSCESLALGDYPVEVRLYRVGSSMGWHTDVRLYDPPQYAEGARHRVVSGSEGERTIVKALFVERAGCAKTEAFGEVMEQAPWRR</sequence>
<name>C1MIK2_MICPC</name>
<evidence type="ECO:0000256" key="1">
    <source>
        <dbReference type="SAM" id="MobiDB-lite"/>
    </source>
</evidence>
<dbReference type="EMBL" id="GG663735">
    <property type="protein sequence ID" value="EEH60934.1"/>
    <property type="molecule type" value="Genomic_DNA"/>
</dbReference>